<feature type="region of interest" description="Disordered" evidence="1">
    <location>
        <begin position="208"/>
        <end position="249"/>
    </location>
</feature>
<proteinExistence type="predicted"/>
<organism evidence="2 3">
    <name type="scientific">Mycena albidolilacea</name>
    <dbReference type="NCBI Taxonomy" id="1033008"/>
    <lineage>
        <taxon>Eukaryota</taxon>
        <taxon>Fungi</taxon>
        <taxon>Dikarya</taxon>
        <taxon>Basidiomycota</taxon>
        <taxon>Agaricomycotina</taxon>
        <taxon>Agaricomycetes</taxon>
        <taxon>Agaricomycetidae</taxon>
        <taxon>Agaricales</taxon>
        <taxon>Marasmiineae</taxon>
        <taxon>Mycenaceae</taxon>
        <taxon>Mycena</taxon>
    </lineage>
</organism>
<reference evidence="2" key="1">
    <citation type="submission" date="2023-03" db="EMBL/GenBank/DDBJ databases">
        <title>Massive genome expansion in bonnet fungi (Mycena s.s.) driven by repeated elements and novel gene families across ecological guilds.</title>
        <authorList>
            <consortium name="Lawrence Berkeley National Laboratory"/>
            <person name="Harder C.B."/>
            <person name="Miyauchi S."/>
            <person name="Viragh M."/>
            <person name="Kuo A."/>
            <person name="Thoen E."/>
            <person name="Andreopoulos B."/>
            <person name="Lu D."/>
            <person name="Skrede I."/>
            <person name="Drula E."/>
            <person name="Henrissat B."/>
            <person name="Morin E."/>
            <person name="Kohler A."/>
            <person name="Barry K."/>
            <person name="LaButti K."/>
            <person name="Morin E."/>
            <person name="Salamov A."/>
            <person name="Lipzen A."/>
            <person name="Mereny Z."/>
            <person name="Hegedus B."/>
            <person name="Baldrian P."/>
            <person name="Stursova M."/>
            <person name="Weitz H."/>
            <person name="Taylor A."/>
            <person name="Grigoriev I.V."/>
            <person name="Nagy L.G."/>
            <person name="Martin F."/>
            <person name="Kauserud H."/>
        </authorList>
    </citation>
    <scope>NUCLEOTIDE SEQUENCE</scope>
    <source>
        <strain evidence="2">CBHHK002</strain>
    </source>
</reference>
<name>A0AAD7AP81_9AGAR</name>
<protein>
    <recommendedName>
        <fullName evidence="4">Gag protein</fullName>
    </recommendedName>
</protein>
<feature type="compositionally biased region" description="Low complexity" evidence="1">
    <location>
        <begin position="230"/>
        <end position="246"/>
    </location>
</feature>
<evidence type="ECO:0000313" key="2">
    <source>
        <dbReference type="EMBL" id="KAJ7364511.1"/>
    </source>
</evidence>
<sequence>MSNHNTVYTEVEHHSSRPPVLTKGDITPLVARDFENAALNWFVLKNVQEASQVANILGCFRDMRHIAWLRPNAEHARVMKLSFNNFMTEFRGKYLPVNWQAVTWNEILSSCMKDTQTFDEYFTDVVGLGSLLDGTPAALDHTRLRHTLEAGMCADLEIEYRLDTVANAIAHDKMDEWCCEVRRIDERRIHDIAKQHCIAAEIHKVEKQKAASDGDRNPKKPFSFSAKGNTSVAATAAPSTPSAAAPKGCPKLTEGERALLNEHEGCNKCRKFYASHHSKNCTNDFPDAASYRTLTAEDAAARRQEG</sequence>
<feature type="compositionally biased region" description="Basic and acidic residues" evidence="1">
    <location>
        <begin position="208"/>
        <end position="218"/>
    </location>
</feature>
<dbReference type="AlphaFoldDB" id="A0AAD7AP81"/>
<keyword evidence="3" id="KW-1185">Reference proteome</keyword>
<dbReference type="Proteomes" id="UP001218218">
    <property type="component" value="Unassembled WGS sequence"/>
</dbReference>
<evidence type="ECO:0000313" key="3">
    <source>
        <dbReference type="Proteomes" id="UP001218218"/>
    </source>
</evidence>
<evidence type="ECO:0000256" key="1">
    <source>
        <dbReference type="SAM" id="MobiDB-lite"/>
    </source>
</evidence>
<accession>A0AAD7AP81</accession>
<comment type="caution">
    <text evidence="2">The sequence shown here is derived from an EMBL/GenBank/DDBJ whole genome shotgun (WGS) entry which is preliminary data.</text>
</comment>
<dbReference type="EMBL" id="JARIHO010000003">
    <property type="protein sequence ID" value="KAJ7364511.1"/>
    <property type="molecule type" value="Genomic_DNA"/>
</dbReference>
<gene>
    <name evidence="2" type="ORF">DFH08DRAFT_274161</name>
</gene>
<evidence type="ECO:0008006" key="4">
    <source>
        <dbReference type="Google" id="ProtNLM"/>
    </source>
</evidence>